<feature type="transmembrane region" description="Helical" evidence="8">
    <location>
        <begin position="202"/>
        <end position="222"/>
    </location>
</feature>
<accession>A0A0L0HT14</accession>
<dbReference type="GeneID" id="27685305"/>
<comment type="similarity">
    <text evidence="2 8">Belongs to the major facilitator superfamily. Nitrate/nitrite porter (TC 2.A.1.8) family.</text>
</comment>
<dbReference type="GO" id="GO:0015113">
    <property type="term" value="F:nitrite transmembrane transporter activity"/>
    <property type="evidence" value="ECO:0007669"/>
    <property type="project" value="InterPro"/>
</dbReference>
<dbReference type="InterPro" id="IPR011701">
    <property type="entry name" value="MFS"/>
</dbReference>
<dbReference type="InterPro" id="IPR044772">
    <property type="entry name" value="NO3_transporter"/>
</dbReference>
<dbReference type="Gene3D" id="1.20.1250.20">
    <property type="entry name" value="MFS general substrate transporter like domains"/>
    <property type="match status" value="2"/>
</dbReference>
<dbReference type="GO" id="GO:0005886">
    <property type="term" value="C:plasma membrane"/>
    <property type="evidence" value="ECO:0007669"/>
    <property type="project" value="UniProtKB-SubCell"/>
</dbReference>
<keyword evidence="8" id="KW-1003">Cell membrane</keyword>
<dbReference type="EMBL" id="KQ257451">
    <property type="protein sequence ID" value="KND04222.1"/>
    <property type="molecule type" value="Genomic_DNA"/>
</dbReference>
<dbReference type="InParanoid" id="A0A0L0HT14"/>
<keyword evidence="7 8" id="KW-0472">Membrane</keyword>
<evidence type="ECO:0000256" key="7">
    <source>
        <dbReference type="ARBA" id="ARBA00023136"/>
    </source>
</evidence>
<dbReference type="InterPro" id="IPR036259">
    <property type="entry name" value="MFS_trans_sf"/>
</dbReference>
<evidence type="ECO:0000256" key="5">
    <source>
        <dbReference type="ARBA" id="ARBA00022989"/>
    </source>
</evidence>
<dbReference type="NCBIfam" id="TIGR00886">
    <property type="entry name" value="2A0108"/>
    <property type="match status" value="1"/>
</dbReference>
<dbReference type="Proteomes" id="UP000053201">
    <property type="component" value="Unassembled WGS sequence"/>
</dbReference>
<feature type="transmembrane region" description="Helical" evidence="8">
    <location>
        <begin position="365"/>
        <end position="383"/>
    </location>
</feature>
<dbReference type="InterPro" id="IPR020846">
    <property type="entry name" value="MFS_dom"/>
</dbReference>
<feature type="transmembrane region" description="Helical" evidence="8">
    <location>
        <begin position="451"/>
        <end position="470"/>
    </location>
</feature>
<evidence type="ECO:0000259" key="9">
    <source>
        <dbReference type="PROSITE" id="PS50850"/>
    </source>
</evidence>
<evidence type="ECO:0000256" key="6">
    <source>
        <dbReference type="ARBA" id="ARBA00023063"/>
    </source>
</evidence>
<feature type="transmembrane region" description="Helical" evidence="8">
    <location>
        <begin position="422"/>
        <end position="445"/>
    </location>
</feature>
<feature type="transmembrane region" description="Helical" evidence="8">
    <location>
        <begin position="106"/>
        <end position="125"/>
    </location>
</feature>
<evidence type="ECO:0000313" key="11">
    <source>
        <dbReference type="Proteomes" id="UP000053201"/>
    </source>
</evidence>
<sequence>MAPKNRSCPNLFPSRLSYDEEGKATNIKLLSLGRPHMRSFHLAWLGFFAAFTAWFALNPLLKKTIGPDLGLTEKQVAMSDIANVASTVVFRILVGPLVDKLGPRRVMSLVLALGCIPLGLVGLVSSATGLIVIRLFIGLLGSTFVACQYWTTAMFSRNVVGSANAIAGGWGNMGGGATYLLMPQVMNGFVSAGLSKHDAWRVSLVVPVAICLLVSAMCYFLGDDKPNSRSLPMHIDSKPSESTMGPEGTDIPKQAEDTAIIPVEPKDAGLATSASNIPVYKIMMTALTNHNVPLLMMQYACCFGVELAVDSVISKYFINHFKLDQTIAGYLASIFGMMNLFSRASGGFLSDWAASKWGMKGRLRVQSLGFLCSSACLIGFSFAPSLSTSVVSLVLFSYFVQAGCGSTFGIVPFVIPHIMGAVSGLVGAGGNIGGAIFNAVFTVYVDDLNTAFRIMGFVVFVCGAILNFFVRIRGESVITLWKRG</sequence>
<dbReference type="AlphaFoldDB" id="A0A0L0HT14"/>
<feature type="transmembrane region" description="Helical" evidence="8">
    <location>
        <begin position="40"/>
        <end position="57"/>
    </location>
</feature>
<keyword evidence="3 8" id="KW-0813">Transport</keyword>
<gene>
    <name evidence="10" type="ORF">SPPG_01654</name>
</gene>
<keyword evidence="11" id="KW-1185">Reference proteome</keyword>
<dbReference type="VEuPathDB" id="FungiDB:SPPG_01654"/>
<dbReference type="Pfam" id="PF07690">
    <property type="entry name" value="MFS_1"/>
    <property type="match status" value="1"/>
</dbReference>
<dbReference type="SUPFAM" id="SSF103473">
    <property type="entry name" value="MFS general substrate transporter"/>
    <property type="match status" value="1"/>
</dbReference>
<dbReference type="eggNOG" id="ENOG502QPIC">
    <property type="taxonomic scope" value="Eukaryota"/>
</dbReference>
<dbReference type="RefSeq" id="XP_016612261.1">
    <property type="nucleotide sequence ID" value="XM_016749974.1"/>
</dbReference>
<feature type="transmembrane region" description="Helical" evidence="8">
    <location>
        <begin position="395"/>
        <end position="415"/>
    </location>
</feature>
<evidence type="ECO:0000256" key="1">
    <source>
        <dbReference type="ARBA" id="ARBA00004141"/>
    </source>
</evidence>
<keyword evidence="5 8" id="KW-1133">Transmembrane helix</keyword>
<evidence type="ECO:0000256" key="8">
    <source>
        <dbReference type="RuleBase" id="RU366033"/>
    </source>
</evidence>
<evidence type="ECO:0000256" key="2">
    <source>
        <dbReference type="ARBA" id="ARBA00008432"/>
    </source>
</evidence>
<dbReference type="PANTHER" id="PTHR23515">
    <property type="entry name" value="HIGH-AFFINITY NITRATE TRANSPORTER 2.3"/>
    <property type="match status" value="1"/>
</dbReference>
<keyword evidence="4 8" id="KW-0812">Transmembrane</keyword>
<keyword evidence="6 8" id="KW-0534">Nitrate assimilation</keyword>
<dbReference type="GO" id="GO:0015112">
    <property type="term" value="F:nitrate transmembrane transporter activity"/>
    <property type="evidence" value="ECO:0007669"/>
    <property type="project" value="UniProtKB-UniRule"/>
</dbReference>
<dbReference type="InterPro" id="IPR004737">
    <property type="entry name" value="NO3_transporter_NarK/NarU-like"/>
</dbReference>
<dbReference type="STRING" id="645134.A0A0L0HT14"/>
<name>A0A0L0HT14_SPIPD</name>
<evidence type="ECO:0000256" key="4">
    <source>
        <dbReference type="ARBA" id="ARBA00022692"/>
    </source>
</evidence>
<dbReference type="OMA" id="TFWAWNL"/>
<reference evidence="10 11" key="1">
    <citation type="submission" date="2009-08" db="EMBL/GenBank/DDBJ databases">
        <title>The Genome Sequence of Spizellomyces punctatus strain DAOM BR117.</title>
        <authorList>
            <consortium name="The Broad Institute Genome Sequencing Platform"/>
            <person name="Russ C."/>
            <person name="Cuomo C."/>
            <person name="Shea T."/>
            <person name="Young S.K."/>
            <person name="Zeng Q."/>
            <person name="Koehrsen M."/>
            <person name="Haas B."/>
            <person name="Borodovsky M."/>
            <person name="Guigo R."/>
            <person name="Alvarado L."/>
            <person name="Berlin A."/>
            <person name="Bochicchio J."/>
            <person name="Borenstein D."/>
            <person name="Chapman S."/>
            <person name="Chen Z."/>
            <person name="Engels R."/>
            <person name="Freedman E."/>
            <person name="Gellesch M."/>
            <person name="Goldberg J."/>
            <person name="Griggs A."/>
            <person name="Gujja S."/>
            <person name="Heiman D."/>
            <person name="Hepburn T."/>
            <person name="Howarth C."/>
            <person name="Jen D."/>
            <person name="Larson L."/>
            <person name="Lewis B."/>
            <person name="Mehta T."/>
            <person name="Park D."/>
            <person name="Pearson M."/>
            <person name="Roberts A."/>
            <person name="Saif S."/>
            <person name="Shenoy N."/>
            <person name="Sisk P."/>
            <person name="Stolte C."/>
            <person name="Sykes S."/>
            <person name="Thomson T."/>
            <person name="Walk T."/>
            <person name="White J."/>
            <person name="Yandava C."/>
            <person name="Burger G."/>
            <person name="Gray M.W."/>
            <person name="Holland P.W.H."/>
            <person name="King N."/>
            <person name="Lang F.B.F."/>
            <person name="Roger A.J."/>
            <person name="Ruiz-Trillo I."/>
            <person name="Lander E."/>
            <person name="Nusbaum C."/>
        </authorList>
    </citation>
    <scope>NUCLEOTIDE SEQUENCE [LARGE SCALE GENOMIC DNA]</scope>
    <source>
        <strain evidence="10 11">DAOM BR117</strain>
    </source>
</reference>
<protein>
    <recommendedName>
        <fullName evidence="8">Nitrate/nitrite transporter</fullName>
    </recommendedName>
</protein>
<dbReference type="GO" id="GO:0042128">
    <property type="term" value="P:nitrate assimilation"/>
    <property type="evidence" value="ECO:0007669"/>
    <property type="project" value="UniProtKB-UniRule"/>
</dbReference>
<feature type="transmembrane region" description="Helical" evidence="8">
    <location>
        <begin position="131"/>
        <end position="151"/>
    </location>
</feature>
<evidence type="ECO:0000313" key="10">
    <source>
        <dbReference type="EMBL" id="KND04222.1"/>
    </source>
</evidence>
<evidence type="ECO:0000256" key="3">
    <source>
        <dbReference type="ARBA" id="ARBA00022448"/>
    </source>
</evidence>
<feature type="domain" description="Major facilitator superfamily (MFS) profile" evidence="9">
    <location>
        <begin position="39"/>
        <end position="474"/>
    </location>
</feature>
<comment type="subcellular location">
    <subcellularLocation>
        <location evidence="8">Cell membrane</location>
        <topology evidence="8">Multi-pass membrane protein</topology>
    </subcellularLocation>
    <subcellularLocation>
        <location evidence="1">Membrane</location>
        <topology evidence="1">Multi-pass membrane protein</topology>
    </subcellularLocation>
</comment>
<feature type="transmembrane region" description="Helical" evidence="8">
    <location>
        <begin position="163"/>
        <end position="182"/>
    </location>
</feature>
<proteinExistence type="inferred from homology"/>
<dbReference type="OrthoDB" id="434240at2759"/>
<dbReference type="PROSITE" id="PS50850">
    <property type="entry name" value="MFS"/>
    <property type="match status" value="1"/>
</dbReference>
<organism evidence="10 11">
    <name type="scientific">Spizellomyces punctatus (strain DAOM BR117)</name>
    <dbReference type="NCBI Taxonomy" id="645134"/>
    <lineage>
        <taxon>Eukaryota</taxon>
        <taxon>Fungi</taxon>
        <taxon>Fungi incertae sedis</taxon>
        <taxon>Chytridiomycota</taxon>
        <taxon>Chytridiomycota incertae sedis</taxon>
        <taxon>Chytridiomycetes</taxon>
        <taxon>Spizellomycetales</taxon>
        <taxon>Spizellomycetaceae</taxon>
        <taxon>Spizellomyces</taxon>
    </lineage>
</organism>
<feature type="transmembrane region" description="Helical" evidence="8">
    <location>
        <begin position="77"/>
        <end position="94"/>
    </location>
</feature>